<reference evidence="1" key="1">
    <citation type="submission" date="2020-09" db="EMBL/GenBank/DDBJ databases">
        <title>Genome-Enabled Discovery of Anthraquinone Biosynthesis in Senna tora.</title>
        <authorList>
            <person name="Kang S.-H."/>
            <person name="Pandey R.P."/>
            <person name="Lee C.-M."/>
            <person name="Sim J.-S."/>
            <person name="Jeong J.-T."/>
            <person name="Choi B.-S."/>
            <person name="Jung M."/>
            <person name="Ginzburg D."/>
            <person name="Zhao K."/>
            <person name="Won S.Y."/>
            <person name="Oh T.-J."/>
            <person name="Yu Y."/>
            <person name="Kim N.-H."/>
            <person name="Lee O.R."/>
            <person name="Lee T.-H."/>
            <person name="Bashyal P."/>
            <person name="Kim T.-S."/>
            <person name="Lee W.-H."/>
            <person name="Kawkins C."/>
            <person name="Kim C.-K."/>
            <person name="Kim J.S."/>
            <person name="Ahn B.O."/>
            <person name="Rhee S.Y."/>
            <person name="Sohng J.K."/>
        </authorList>
    </citation>
    <scope>NUCLEOTIDE SEQUENCE</scope>
    <source>
        <tissue evidence="1">Leaf</tissue>
    </source>
</reference>
<evidence type="ECO:0000313" key="2">
    <source>
        <dbReference type="Proteomes" id="UP000634136"/>
    </source>
</evidence>
<proteinExistence type="predicted"/>
<dbReference type="Proteomes" id="UP000634136">
    <property type="component" value="Unassembled WGS sequence"/>
</dbReference>
<sequence length="26" mass="2963">MGDHKNKFKVVLGTRRVSIKTSLEAF</sequence>
<name>A0A834W9Q9_9FABA</name>
<dbReference type="EMBL" id="JAAIUW010000009">
    <property type="protein sequence ID" value="KAF7814462.1"/>
    <property type="molecule type" value="Genomic_DNA"/>
</dbReference>
<evidence type="ECO:0000313" key="1">
    <source>
        <dbReference type="EMBL" id="KAF7814462.1"/>
    </source>
</evidence>
<dbReference type="AlphaFoldDB" id="A0A834W9Q9"/>
<organism evidence="1 2">
    <name type="scientific">Senna tora</name>
    <dbReference type="NCBI Taxonomy" id="362788"/>
    <lineage>
        <taxon>Eukaryota</taxon>
        <taxon>Viridiplantae</taxon>
        <taxon>Streptophyta</taxon>
        <taxon>Embryophyta</taxon>
        <taxon>Tracheophyta</taxon>
        <taxon>Spermatophyta</taxon>
        <taxon>Magnoliopsida</taxon>
        <taxon>eudicotyledons</taxon>
        <taxon>Gunneridae</taxon>
        <taxon>Pentapetalae</taxon>
        <taxon>rosids</taxon>
        <taxon>fabids</taxon>
        <taxon>Fabales</taxon>
        <taxon>Fabaceae</taxon>
        <taxon>Caesalpinioideae</taxon>
        <taxon>Cassia clade</taxon>
        <taxon>Senna</taxon>
    </lineage>
</organism>
<protein>
    <submittedName>
        <fullName evidence="1">Uncharacterized protein</fullName>
    </submittedName>
</protein>
<keyword evidence="2" id="KW-1185">Reference proteome</keyword>
<comment type="caution">
    <text evidence="1">The sequence shown here is derived from an EMBL/GenBank/DDBJ whole genome shotgun (WGS) entry which is preliminary data.</text>
</comment>
<accession>A0A834W9Q9</accession>
<gene>
    <name evidence="1" type="ORF">G2W53_028431</name>
</gene>